<dbReference type="NCBIfam" id="TIGR00229">
    <property type="entry name" value="sensory_box"/>
    <property type="match status" value="1"/>
</dbReference>
<dbReference type="GO" id="GO:0006355">
    <property type="term" value="P:regulation of DNA-templated transcription"/>
    <property type="evidence" value="ECO:0007669"/>
    <property type="project" value="InterPro"/>
</dbReference>
<dbReference type="Proteomes" id="UP000257039">
    <property type="component" value="Unassembled WGS sequence"/>
</dbReference>
<evidence type="ECO:0000259" key="1">
    <source>
        <dbReference type="PROSITE" id="PS50112"/>
    </source>
</evidence>
<sequence>MYNLFLKNLIQIPTTEYFFQEKRTTKLKLTCTFLIIEITFYAKIGVCFTTINTRITVESLNFIADQLNKPVIIVDSKLHIVCYNHASEICFQYNAEEVIGKSINILIPIEYHHSHNQLAKHFIDNNESPRLMSKRTGIIYAKRKDGYEFPIDISISNMLMGDQHYAIAVIYKH</sequence>
<dbReference type="EMBL" id="NDXW01000001">
    <property type="protein sequence ID" value="RDH42792.1"/>
    <property type="molecule type" value="Genomic_DNA"/>
</dbReference>
<keyword evidence="3" id="KW-1185">Reference proteome</keyword>
<dbReference type="InterPro" id="IPR013767">
    <property type="entry name" value="PAS_fold"/>
</dbReference>
<dbReference type="Pfam" id="PF00989">
    <property type="entry name" value="PAS"/>
    <property type="match status" value="1"/>
</dbReference>
<dbReference type="AlphaFoldDB" id="A0A4P9VLP1"/>
<dbReference type="InterPro" id="IPR035965">
    <property type="entry name" value="PAS-like_dom_sf"/>
</dbReference>
<protein>
    <submittedName>
        <fullName evidence="2">PAS domain S-box protein</fullName>
    </submittedName>
</protein>
<gene>
    <name evidence="2" type="ORF">B9G39_04630</name>
</gene>
<dbReference type="CDD" id="cd00130">
    <property type="entry name" value="PAS"/>
    <property type="match status" value="1"/>
</dbReference>
<dbReference type="PROSITE" id="PS50112">
    <property type="entry name" value="PAS"/>
    <property type="match status" value="1"/>
</dbReference>
<comment type="caution">
    <text evidence="2">The sequence shown here is derived from an EMBL/GenBank/DDBJ whole genome shotgun (WGS) entry which is preliminary data.</text>
</comment>
<accession>A0A4P9VLP1</accession>
<dbReference type="Gene3D" id="3.30.450.20">
    <property type="entry name" value="PAS domain"/>
    <property type="match status" value="1"/>
</dbReference>
<reference evidence="2 3" key="1">
    <citation type="submission" date="2017-04" db="EMBL/GenBank/DDBJ databases">
        <title>Draft genome sequence of Zooshikella ganghwensis VG4 isolated from Red Sea sediments.</title>
        <authorList>
            <person name="Rehman Z."/>
            <person name="Alam I."/>
            <person name="Kamau A."/>
            <person name="Bajic V."/>
            <person name="Leiknes T."/>
        </authorList>
    </citation>
    <scope>NUCLEOTIDE SEQUENCE [LARGE SCALE GENOMIC DNA]</scope>
    <source>
        <strain evidence="2 3">VG4</strain>
    </source>
</reference>
<organism evidence="2 3">
    <name type="scientific">Zooshikella ganghwensis</name>
    <dbReference type="NCBI Taxonomy" id="202772"/>
    <lineage>
        <taxon>Bacteria</taxon>
        <taxon>Pseudomonadati</taxon>
        <taxon>Pseudomonadota</taxon>
        <taxon>Gammaproteobacteria</taxon>
        <taxon>Oceanospirillales</taxon>
        <taxon>Zooshikellaceae</taxon>
        <taxon>Zooshikella</taxon>
    </lineage>
</organism>
<dbReference type="InterPro" id="IPR000014">
    <property type="entry name" value="PAS"/>
</dbReference>
<dbReference type="SMART" id="SM00091">
    <property type="entry name" value="PAS"/>
    <property type="match status" value="1"/>
</dbReference>
<name>A0A4P9VLP1_9GAMM</name>
<feature type="domain" description="PAS" evidence="1">
    <location>
        <begin position="56"/>
        <end position="126"/>
    </location>
</feature>
<evidence type="ECO:0000313" key="2">
    <source>
        <dbReference type="EMBL" id="RDH42792.1"/>
    </source>
</evidence>
<dbReference type="SUPFAM" id="SSF55785">
    <property type="entry name" value="PYP-like sensor domain (PAS domain)"/>
    <property type="match status" value="1"/>
</dbReference>
<evidence type="ECO:0000313" key="3">
    <source>
        <dbReference type="Proteomes" id="UP000257039"/>
    </source>
</evidence>
<proteinExistence type="predicted"/>